<gene>
    <name evidence="1" type="ORF">HCN58_29870</name>
</gene>
<protein>
    <submittedName>
        <fullName evidence="1">Uncharacterized protein</fullName>
    </submittedName>
</protein>
<dbReference type="AlphaFoldDB" id="A0A7Y4GXE8"/>
<comment type="caution">
    <text evidence="1">The sequence shown here is derived from an EMBL/GenBank/DDBJ whole genome shotgun (WGS) entry which is preliminary data.</text>
</comment>
<organism evidence="1 2">
    <name type="scientific">Bradyrhizobium australiense</name>
    <dbReference type="NCBI Taxonomy" id="2721161"/>
    <lineage>
        <taxon>Bacteria</taxon>
        <taxon>Pseudomonadati</taxon>
        <taxon>Pseudomonadota</taxon>
        <taxon>Alphaproteobacteria</taxon>
        <taxon>Hyphomicrobiales</taxon>
        <taxon>Nitrobacteraceae</taxon>
        <taxon>Bradyrhizobium</taxon>
    </lineage>
</organism>
<dbReference type="EMBL" id="JAAVLX010000011">
    <property type="protein sequence ID" value="NOJ43720.1"/>
    <property type="molecule type" value="Genomic_DNA"/>
</dbReference>
<reference evidence="1 2" key="1">
    <citation type="submission" date="2020-03" db="EMBL/GenBank/DDBJ databases">
        <title>Bradyrhizobium diversity isolated from nodules of Indigofera sp.</title>
        <authorList>
            <person name="Klepa M."/>
            <person name="Helene L."/>
            <person name="Hungria M."/>
        </authorList>
    </citation>
    <scope>NUCLEOTIDE SEQUENCE [LARGE SCALE GENOMIC DNA]</scope>
    <source>
        <strain evidence="1 2">WSM 1791</strain>
    </source>
</reference>
<sequence>MFYQAPAGNIKTHGGCHALKATFGACSTVFFSSPFCRFRRSSSSRMHFDSFRSRYPSGAEQLGRAGQNRGVTDAQNSKKCFATSWPVEVSLPSLLHSRLAAIDQFAENCLILFCSANRFRLTDSHV</sequence>
<keyword evidence="2" id="KW-1185">Reference proteome</keyword>
<proteinExistence type="predicted"/>
<evidence type="ECO:0000313" key="1">
    <source>
        <dbReference type="EMBL" id="NOJ43720.1"/>
    </source>
</evidence>
<dbReference type="Proteomes" id="UP000544122">
    <property type="component" value="Unassembled WGS sequence"/>
</dbReference>
<accession>A0A7Y4GXE8</accession>
<name>A0A7Y4GXE8_9BRAD</name>
<dbReference type="RefSeq" id="WP_171582918.1">
    <property type="nucleotide sequence ID" value="NZ_JAAVLX010000011.1"/>
</dbReference>
<evidence type="ECO:0000313" key="2">
    <source>
        <dbReference type="Proteomes" id="UP000544122"/>
    </source>
</evidence>